<reference evidence="8" key="5">
    <citation type="journal article" date="2021" name="G3 (Bethesda)">
        <title>Aegilops tauschii genome assembly Aet v5.0 features greater sequence contiguity and improved annotation.</title>
        <authorList>
            <person name="Wang L."/>
            <person name="Zhu T."/>
            <person name="Rodriguez J.C."/>
            <person name="Deal K.R."/>
            <person name="Dubcovsky J."/>
            <person name="McGuire P.E."/>
            <person name="Lux T."/>
            <person name="Spannagl M."/>
            <person name="Mayer K.F.X."/>
            <person name="Baldrich P."/>
            <person name="Meyers B.C."/>
            <person name="Huo N."/>
            <person name="Gu Y.Q."/>
            <person name="Zhou H."/>
            <person name="Devos K.M."/>
            <person name="Bennetzen J.L."/>
            <person name="Unver T."/>
            <person name="Budak H."/>
            <person name="Gulick P.J."/>
            <person name="Galiba G."/>
            <person name="Kalapos B."/>
            <person name="Nelson D.R."/>
            <person name="Li P."/>
            <person name="You F.M."/>
            <person name="Luo M.C."/>
            <person name="Dvorak J."/>
        </authorList>
    </citation>
    <scope>NUCLEOTIDE SEQUENCE [LARGE SCALE GENOMIC DNA]</scope>
    <source>
        <strain evidence="8">cv. AL8/78</strain>
    </source>
</reference>
<reference evidence="8" key="3">
    <citation type="journal article" date="2017" name="Nature">
        <title>Genome sequence of the progenitor of the wheat D genome Aegilops tauschii.</title>
        <authorList>
            <person name="Luo M.C."/>
            <person name="Gu Y.Q."/>
            <person name="Puiu D."/>
            <person name="Wang H."/>
            <person name="Twardziok S.O."/>
            <person name="Deal K.R."/>
            <person name="Huo N."/>
            <person name="Zhu T."/>
            <person name="Wang L."/>
            <person name="Wang Y."/>
            <person name="McGuire P.E."/>
            <person name="Liu S."/>
            <person name="Long H."/>
            <person name="Ramasamy R.K."/>
            <person name="Rodriguez J.C."/>
            <person name="Van S.L."/>
            <person name="Yuan L."/>
            <person name="Wang Z."/>
            <person name="Xia Z."/>
            <person name="Xiao L."/>
            <person name="Anderson O.D."/>
            <person name="Ouyang S."/>
            <person name="Liang Y."/>
            <person name="Zimin A.V."/>
            <person name="Pertea G."/>
            <person name="Qi P."/>
            <person name="Bennetzen J.L."/>
            <person name="Dai X."/>
            <person name="Dawson M.W."/>
            <person name="Muller H.G."/>
            <person name="Kugler K."/>
            <person name="Rivarola-Duarte L."/>
            <person name="Spannagl M."/>
            <person name="Mayer K.F.X."/>
            <person name="Lu F.H."/>
            <person name="Bevan M.W."/>
            <person name="Leroy P."/>
            <person name="Li P."/>
            <person name="You F.M."/>
            <person name="Sun Q."/>
            <person name="Liu Z."/>
            <person name="Lyons E."/>
            <person name="Wicker T."/>
            <person name="Salzberg S.L."/>
            <person name="Devos K.M."/>
            <person name="Dvorak J."/>
        </authorList>
    </citation>
    <scope>NUCLEOTIDE SEQUENCE [LARGE SCALE GENOMIC DNA]</scope>
    <source>
        <strain evidence="8">cv. AL8/78</strain>
    </source>
</reference>
<dbReference type="PANTHER" id="PTHR33869">
    <property type="entry name" value="CLAVATA3/ESR (CLE)-RELATED PROTEIN 3"/>
    <property type="match status" value="1"/>
</dbReference>
<keyword evidence="4" id="KW-0732">Signal</keyword>
<reference evidence="9" key="2">
    <citation type="journal article" date="2017" name="Nat. Plants">
        <title>The Aegilops tauschii genome reveals multiple impacts of transposons.</title>
        <authorList>
            <person name="Zhao G."/>
            <person name="Zou C."/>
            <person name="Li K."/>
            <person name="Wang K."/>
            <person name="Li T."/>
            <person name="Gao L."/>
            <person name="Zhang X."/>
            <person name="Wang H."/>
            <person name="Yang Z."/>
            <person name="Liu X."/>
            <person name="Jiang W."/>
            <person name="Mao L."/>
            <person name="Kong X."/>
            <person name="Jiao Y."/>
            <person name="Jia J."/>
        </authorList>
    </citation>
    <scope>NUCLEOTIDE SEQUENCE [LARGE SCALE GENOMIC DNA]</scope>
    <source>
        <strain evidence="9">cv. AL8/78</strain>
    </source>
</reference>
<dbReference type="Gramene" id="AET3Gv20691900.1">
    <property type="protein sequence ID" value="AET3Gv20691900.1"/>
    <property type="gene ID" value="AET3Gv20691900"/>
</dbReference>
<protein>
    <submittedName>
        <fullName evidence="8">Uncharacterized protein</fullName>
    </submittedName>
</protein>
<reference evidence="8" key="4">
    <citation type="submission" date="2019-03" db="UniProtKB">
        <authorList>
            <consortium name="EnsemblPlants"/>
        </authorList>
    </citation>
    <scope>IDENTIFICATION</scope>
</reference>
<evidence type="ECO:0000256" key="4">
    <source>
        <dbReference type="ARBA" id="ARBA00022729"/>
    </source>
</evidence>
<dbReference type="EnsemblPlants" id="AET3Gv20691900.1">
    <property type="protein sequence ID" value="AET3Gv20691900.1"/>
    <property type="gene ID" value="AET3Gv20691900"/>
</dbReference>
<dbReference type="Proteomes" id="UP000015105">
    <property type="component" value="Chromosome 3D"/>
</dbReference>
<evidence type="ECO:0000256" key="6">
    <source>
        <dbReference type="ARBA" id="ARBA00023278"/>
    </source>
</evidence>
<dbReference type="GO" id="GO:0033612">
    <property type="term" value="F:receptor serine/threonine kinase binding"/>
    <property type="evidence" value="ECO:0007669"/>
    <property type="project" value="TreeGrafter"/>
</dbReference>
<evidence type="ECO:0000256" key="2">
    <source>
        <dbReference type="ARBA" id="ARBA00005416"/>
    </source>
</evidence>
<sequence>LQSPLPCGAVASTTLRASVSSSLHERLGHTLSLRLTTASDQAPASPKQSMARTTSLGLFICAVLLLAAAVPSESARVLREAPSATDGAGVTEVSMKVPGEGQRQVGTAAESKRLSPGGSDPQHH</sequence>
<evidence type="ECO:0000256" key="5">
    <source>
        <dbReference type="ARBA" id="ARBA00023180"/>
    </source>
</evidence>
<keyword evidence="6" id="KW-0379">Hydroxylation</keyword>
<dbReference type="AlphaFoldDB" id="A0A453FJ84"/>
<dbReference type="PANTHER" id="PTHR33869:SF34">
    <property type="entry name" value="OS01G0673400 PROTEIN"/>
    <property type="match status" value="1"/>
</dbReference>
<name>A0A453FJ84_AEGTS</name>
<accession>A0A453FJ84</accession>
<organism evidence="8 9">
    <name type="scientific">Aegilops tauschii subsp. strangulata</name>
    <name type="common">Goatgrass</name>
    <dbReference type="NCBI Taxonomy" id="200361"/>
    <lineage>
        <taxon>Eukaryota</taxon>
        <taxon>Viridiplantae</taxon>
        <taxon>Streptophyta</taxon>
        <taxon>Embryophyta</taxon>
        <taxon>Tracheophyta</taxon>
        <taxon>Spermatophyta</taxon>
        <taxon>Magnoliopsida</taxon>
        <taxon>Liliopsida</taxon>
        <taxon>Poales</taxon>
        <taxon>Poaceae</taxon>
        <taxon>BOP clade</taxon>
        <taxon>Pooideae</taxon>
        <taxon>Triticodae</taxon>
        <taxon>Triticeae</taxon>
        <taxon>Triticinae</taxon>
        <taxon>Aegilops</taxon>
    </lineage>
</organism>
<dbReference type="InterPro" id="IPR039616">
    <property type="entry name" value="CLE1-4"/>
</dbReference>
<evidence type="ECO:0000256" key="1">
    <source>
        <dbReference type="ARBA" id="ARBA00004613"/>
    </source>
</evidence>
<keyword evidence="9" id="KW-1185">Reference proteome</keyword>
<keyword evidence="5" id="KW-0325">Glycoprotein</keyword>
<feature type="region of interest" description="Disordered" evidence="7">
    <location>
        <begin position="75"/>
        <end position="124"/>
    </location>
</feature>
<proteinExistence type="inferred from homology"/>
<evidence type="ECO:0000313" key="8">
    <source>
        <dbReference type="EnsemblPlants" id="AET3Gv20691900.1"/>
    </source>
</evidence>
<comment type="similarity">
    <text evidence="2">Belongs to the CLV3/ESR signal peptide family.</text>
</comment>
<comment type="subcellular location">
    <subcellularLocation>
        <location evidence="1">Secreted</location>
    </subcellularLocation>
</comment>
<evidence type="ECO:0000256" key="7">
    <source>
        <dbReference type="SAM" id="MobiDB-lite"/>
    </source>
</evidence>
<keyword evidence="3" id="KW-0964">Secreted</keyword>
<evidence type="ECO:0000313" key="9">
    <source>
        <dbReference type="Proteomes" id="UP000015105"/>
    </source>
</evidence>
<dbReference type="GO" id="GO:0005576">
    <property type="term" value="C:extracellular region"/>
    <property type="evidence" value="ECO:0007669"/>
    <property type="project" value="UniProtKB-SubCell"/>
</dbReference>
<evidence type="ECO:0000256" key="3">
    <source>
        <dbReference type="ARBA" id="ARBA00022525"/>
    </source>
</evidence>
<reference evidence="9" key="1">
    <citation type="journal article" date="2014" name="Science">
        <title>Ancient hybridizations among the ancestral genomes of bread wheat.</title>
        <authorList>
            <consortium name="International Wheat Genome Sequencing Consortium,"/>
            <person name="Marcussen T."/>
            <person name="Sandve S.R."/>
            <person name="Heier L."/>
            <person name="Spannagl M."/>
            <person name="Pfeifer M."/>
            <person name="Jakobsen K.S."/>
            <person name="Wulff B.B."/>
            <person name="Steuernagel B."/>
            <person name="Mayer K.F."/>
            <person name="Olsen O.A."/>
        </authorList>
    </citation>
    <scope>NUCLEOTIDE SEQUENCE [LARGE SCALE GENOMIC DNA]</scope>
    <source>
        <strain evidence="9">cv. AL8/78</strain>
    </source>
</reference>